<dbReference type="Gene3D" id="3.90.950.10">
    <property type="match status" value="1"/>
</dbReference>
<dbReference type="InterPro" id="IPR002637">
    <property type="entry name" value="RdgB/HAM1"/>
</dbReference>
<evidence type="ECO:0000313" key="2">
    <source>
        <dbReference type="EMBL" id="SJZ70643.1"/>
    </source>
</evidence>
<dbReference type="SUPFAM" id="SSF52972">
    <property type="entry name" value="ITPase-like"/>
    <property type="match status" value="1"/>
</dbReference>
<accession>A0A1T4MUJ6</accession>
<protein>
    <submittedName>
        <fullName evidence="2">XTP/dITP diphosphohydrolase</fullName>
    </submittedName>
</protein>
<dbReference type="Proteomes" id="UP000243297">
    <property type="component" value="Unassembled WGS sequence"/>
</dbReference>
<organism evidence="2 3">
    <name type="scientific">Anaerorhabdus furcosa</name>
    <dbReference type="NCBI Taxonomy" id="118967"/>
    <lineage>
        <taxon>Bacteria</taxon>
        <taxon>Bacillati</taxon>
        <taxon>Bacillota</taxon>
        <taxon>Erysipelotrichia</taxon>
        <taxon>Erysipelotrichales</taxon>
        <taxon>Erysipelotrichaceae</taxon>
        <taxon>Anaerorhabdus</taxon>
    </lineage>
</organism>
<proteinExistence type="predicted"/>
<keyword evidence="1 2" id="KW-0378">Hydrolase</keyword>
<dbReference type="AlphaFoldDB" id="A0A1T4MUJ6"/>
<dbReference type="STRING" id="118967.SAMN02745191_1418"/>
<dbReference type="GO" id="GO:0047429">
    <property type="term" value="F:nucleoside triphosphate diphosphatase activity"/>
    <property type="evidence" value="ECO:0007669"/>
    <property type="project" value="InterPro"/>
</dbReference>
<gene>
    <name evidence="2" type="ORF">SAMN02745191_1418</name>
</gene>
<reference evidence="3" key="1">
    <citation type="submission" date="2017-02" db="EMBL/GenBank/DDBJ databases">
        <authorList>
            <person name="Varghese N."/>
            <person name="Submissions S."/>
        </authorList>
    </citation>
    <scope>NUCLEOTIDE SEQUENCE [LARGE SCALE GENOMIC DNA]</scope>
    <source>
        <strain evidence="3">ATCC 25662</strain>
    </source>
</reference>
<name>A0A1T4MUJ6_9FIRM</name>
<evidence type="ECO:0000256" key="1">
    <source>
        <dbReference type="ARBA" id="ARBA00022801"/>
    </source>
</evidence>
<sequence>MKVLYGTQNQGKLNGMREWLKDSDLDLEIIGLNDLNLPIPQVDESGSNPLENAIIKAKTYYQEYKMPVFSCDSGLFFEGLEGSLQPGTHVRRVNGKELSDEEMTEYYGNLASQYENGLIGKYQNAICFILSDDKIVSSMDESLNGKRFKLTSKPHPKRVQGFPIDPISLDLETNQYVYDLSKKEEDESKIPKGFIDFFKSILEE</sequence>
<dbReference type="OrthoDB" id="9807456at2"/>
<dbReference type="RefSeq" id="WP_078711819.1">
    <property type="nucleotide sequence ID" value="NZ_FUWY01000003.1"/>
</dbReference>
<keyword evidence="3" id="KW-1185">Reference proteome</keyword>
<dbReference type="EMBL" id="FUWY01000003">
    <property type="protein sequence ID" value="SJZ70643.1"/>
    <property type="molecule type" value="Genomic_DNA"/>
</dbReference>
<evidence type="ECO:0000313" key="3">
    <source>
        <dbReference type="Proteomes" id="UP000243297"/>
    </source>
</evidence>
<dbReference type="GO" id="GO:0009143">
    <property type="term" value="P:nucleoside triphosphate catabolic process"/>
    <property type="evidence" value="ECO:0007669"/>
    <property type="project" value="InterPro"/>
</dbReference>
<dbReference type="InterPro" id="IPR029001">
    <property type="entry name" value="ITPase-like_fam"/>
</dbReference>
<dbReference type="Pfam" id="PF01725">
    <property type="entry name" value="Ham1p_like"/>
    <property type="match status" value="1"/>
</dbReference>